<gene>
    <name evidence="2" type="primary">WBGene00101280</name>
</gene>
<organism evidence="2 3">
    <name type="scientific">Pristionchus pacificus</name>
    <name type="common">Parasitic nematode worm</name>
    <dbReference type="NCBI Taxonomy" id="54126"/>
    <lineage>
        <taxon>Eukaryota</taxon>
        <taxon>Metazoa</taxon>
        <taxon>Ecdysozoa</taxon>
        <taxon>Nematoda</taxon>
        <taxon>Chromadorea</taxon>
        <taxon>Rhabditida</taxon>
        <taxon>Rhabditina</taxon>
        <taxon>Diplogasteromorpha</taxon>
        <taxon>Diplogasteroidea</taxon>
        <taxon>Neodiplogasteridae</taxon>
        <taxon>Pristionchus</taxon>
    </lineage>
</organism>
<dbReference type="AlphaFoldDB" id="A0A8R1YBI7"/>
<reference evidence="3" key="1">
    <citation type="journal article" date="2008" name="Nat. Genet.">
        <title>The Pristionchus pacificus genome provides a unique perspective on nematode lifestyle and parasitism.</title>
        <authorList>
            <person name="Dieterich C."/>
            <person name="Clifton S.W."/>
            <person name="Schuster L.N."/>
            <person name="Chinwalla A."/>
            <person name="Delehaunty K."/>
            <person name="Dinkelacker I."/>
            <person name="Fulton L."/>
            <person name="Fulton R."/>
            <person name="Godfrey J."/>
            <person name="Minx P."/>
            <person name="Mitreva M."/>
            <person name="Roeseler W."/>
            <person name="Tian H."/>
            <person name="Witte H."/>
            <person name="Yang S.P."/>
            <person name="Wilson R.K."/>
            <person name="Sommer R.J."/>
        </authorList>
    </citation>
    <scope>NUCLEOTIDE SEQUENCE [LARGE SCALE GENOMIC DNA]</scope>
    <source>
        <strain evidence="3">PS312</strain>
    </source>
</reference>
<feature type="compositionally biased region" description="Low complexity" evidence="1">
    <location>
        <begin position="83"/>
        <end position="97"/>
    </location>
</feature>
<proteinExistence type="predicted"/>
<reference evidence="2" key="2">
    <citation type="submission" date="2022-06" db="UniProtKB">
        <authorList>
            <consortium name="EnsemblMetazoa"/>
        </authorList>
    </citation>
    <scope>IDENTIFICATION</scope>
    <source>
        <strain evidence="2">PS312</strain>
    </source>
</reference>
<feature type="compositionally biased region" description="Pro residues" evidence="1">
    <location>
        <begin position="110"/>
        <end position="125"/>
    </location>
</feature>
<sequence>MTFLSSMFVRGERLEKGDRVKVEKDGDEVVRIAKLPSSASTRSGGGGSDHNNIPPSRKRAVHQKEKEQEVIDLCSPPRKKTAVTVTVDDTDAPSSSSSPPPPSSVRRASSPPPSPSSSPHPPSPTPNARRPNKEYRNLHSALNHAWEMHGGWSLTKEQLKATCTVCKLPSSDCTNTEEVLTHLKKCGCHFIIGPK</sequence>
<dbReference type="Proteomes" id="UP000005239">
    <property type="component" value="Unassembled WGS sequence"/>
</dbReference>
<evidence type="ECO:0000256" key="1">
    <source>
        <dbReference type="SAM" id="MobiDB-lite"/>
    </source>
</evidence>
<evidence type="ECO:0000313" key="3">
    <source>
        <dbReference type="Proteomes" id="UP000005239"/>
    </source>
</evidence>
<evidence type="ECO:0000313" key="2">
    <source>
        <dbReference type="EnsemblMetazoa" id="PPA11726a.1"/>
    </source>
</evidence>
<name>A0A8R1YBI7_PRIPA</name>
<dbReference type="EnsemblMetazoa" id="PPA11726a.1">
    <property type="protein sequence ID" value="PPA11726a.1"/>
    <property type="gene ID" value="WBGene00101280"/>
</dbReference>
<feature type="region of interest" description="Disordered" evidence="1">
    <location>
        <begin position="31"/>
        <end position="132"/>
    </location>
</feature>
<keyword evidence="3" id="KW-1185">Reference proteome</keyword>
<protein>
    <submittedName>
        <fullName evidence="2">Uncharacterized protein</fullName>
    </submittedName>
</protein>
<accession>A0A8R1YBI7</accession>